<organism evidence="2 3">
    <name type="scientific">Palaeococcus pacificus DY20341</name>
    <dbReference type="NCBI Taxonomy" id="1343739"/>
    <lineage>
        <taxon>Archaea</taxon>
        <taxon>Methanobacteriati</taxon>
        <taxon>Methanobacteriota</taxon>
        <taxon>Thermococci</taxon>
        <taxon>Thermococcales</taxon>
        <taxon>Thermococcaceae</taxon>
        <taxon>Palaeococcus</taxon>
    </lineage>
</organism>
<feature type="domain" description="Transcription regulator AsnC/Lrp ligand binding" evidence="1">
    <location>
        <begin position="9"/>
        <end position="70"/>
    </location>
</feature>
<proteinExistence type="predicted"/>
<dbReference type="InterPro" id="IPR019887">
    <property type="entry name" value="Tscrpt_reg_AsnC/Lrp_C"/>
</dbReference>
<dbReference type="SUPFAM" id="SSF54909">
    <property type="entry name" value="Dimeric alpha+beta barrel"/>
    <property type="match status" value="1"/>
</dbReference>
<accession>A0A075LWA6</accession>
<name>A0A075LWA6_9EURY</name>
<keyword evidence="3" id="KW-1185">Reference proteome</keyword>
<dbReference type="GeneID" id="24843037"/>
<dbReference type="HOGENOM" id="CLU_2646053_0_0_2"/>
<evidence type="ECO:0000313" key="3">
    <source>
        <dbReference type="Proteomes" id="UP000027981"/>
    </source>
</evidence>
<reference evidence="3" key="1">
    <citation type="submission" date="2013-06" db="EMBL/GenBank/DDBJ databases">
        <title>Complete Genome Sequence of Hyperthermophilic Palaeococcus pacificus DY20341T, Isolated from a Deep-Sea Hydrothermal Sediments.</title>
        <authorList>
            <person name="Zeng X."/>
            <person name="Shao Z."/>
        </authorList>
    </citation>
    <scope>NUCLEOTIDE SEQUENCE [LARGE SCALE GENOMIC DNA]</scope>
    <source>
        <strain evidence="3">DY20341</strain>
    </source>
</reference>
<protein>
    <recommendedName>
        <fullName evidence="1">Transcription regulator AsnC/Lrp ligand binding domain-containing protein</fullName>
    </recommendedName>
</protein>
<dbReference type="RefSeq" id="WP_048165781.1">
    <property type="nucleotide sequence ID" value="NZ_CP006019.1"/>
</dbReference>
<dbReference type="Proteomes" id="UP000027981">
    <property type="component" value="Chromosome"/>
</dbReference>
<dbReference type="InterPro" id="IPR011008">
    <property type="entry name" value="Dimeric_a/b-barrel"/>
</dbReference>
<dbReference type="STRING" id="1343739.PAP_09710"/>
<dbReference type="Gene3D" id="3.30.70.920">
    <property type="match status" value="1"/>
</dbReference>
<dbReference type="OrthoDB" id="8136at2157"/>
<dbReference type="KEGG" id="ppac:PAP_09710"/>
<dbReference type="AlphaFoldDB" id="A0A075LWA6"/>
<dbReference type="Pfam" id="PF01037">
    <property type="entry name" value="AsnC_trans_reg"/>
    <property type="match status" value="1"/>
</dbReference>
<sequence>MPLGIYILKTVPGKEKEVQKKLLEEFEFDEAYVVTGQFDIIAKIFVPLTRRGFEELKERIAELEGVKEVKYLEAIV</sequence>
<evidence type="ECO:0000259" key="1">
    <source>
        <dbReference type="Pfam" id="PF01037"/>
    </source>
</evidence>
<gene>
    <name evidence="2" type="ORF">PAP_09710</name>
</gene>
<evidence type="ECO:0000313" key="2">
    <source>
        <dbReference type="EMBL" id="AIF70317.1"/>
    </source>
</evidence>
<dbReference type="EMBL" id="CP006019">
    <property type="protein sequence ID" value="AIF70317.1"/>
    <property type="molecule type" value="Genomic_DNA"/>
</dbReference>
<reference evidence="2 3" key="2">
    <citation type="journal article" date="2015" name="Genome Announc.">
        <title>Complete Genome Sequence of Hyperthermophilic Piezophilic Archaeon Palaeococcus pacificus DY20341T, Isolated from Deep-Sea Hydrothermal Sediments.</title>
        <authorList>
            <person name="Zeng X."/>
            <person name="Jebbar M."/>
            <person name="Shao Z."/>
        </authorList>
    </citation>
    <scope>NUCLEOTIDE SEQUENCE [LARGE SCALE GENOMIC DNA]</scope>
    <source>
        <strain evidence="2 3">DY20341</strain>
    </source>
</reference>